<gene>
    <name evidence="8" type="ORF">Ocin01_18222</name>
</gene>
<dbReference type="InterPro" id="IPR008949">
    <property type="entry name" value="Isoprenoid_synthase_dom_sf"/>
</dbReference>
<dbReference type="GO" id="GO:0046872">
    <property type="term" value="F:metal ion binding"/>
    <property type="evidence" value="ECO:0007669"/>
    <property type="project" value="UniProtKB-KW"/>
</dbReference>
<evidence type="ECO:0000256" key="2">
    <source>
        <dbReference type="ARBA" id="ARBA00022679"/>
    </source>
</evidence>
<evidence type="ECO:0000256" key="7">
    <source>
        <dbReference type="RuleBase" id="RU004466"/>
    </source>
</evidence>
<accession>A0A1D2M661</accession>
<evidence type="ECO:0000256" key="5">
    <source>
        <dbReference type="ARBA" id="ARBA00033740"/>
    </source>
</evidence>
<evidence type="ECO:0000256" key="4">
    <source>
        <dbReference type="ARBA" id="ARBA00022842"/>
    </source>
</evidence>
<proteinExistence type="inferred from homology"/>
<dbReference type="STRING" id="48709.A0A1D2M661"/>
<comment type="similarity">
    <text evidence="7">Belongs to the FPP/GGPP synthase family.</text>
</comment>
<dbReference type="GO" id="GO:0004337">
    <property type="term" value="F:(2E,6E)-farnesyl diphosphate synthase activity"/>
    <property type="evidence" value="ECO:0007669"/>
    <property type="project" value="TreeGrafter"/>
</dbReference>
<sequence>MKLNAGVVVLDDIMDASEARRGRPCWYKVDNLGLPATNDGMLLITIIHQILEKYFKDKSYLIKASKEIFDVIYQTVAGESLDLRSGLQRMEKYTMERYTAIVKHKTSLYTYYLPVALAMTMAEIKDPALFQEVRNVALEMGHFFQVRDDFLDCYGDVQMTGKIGTDIENCKCSWLFVVAMQICSPKQKKLLMENYGQPEPEKVSVVKNLYNGLRLEDVYSRFEEQTYNQISTQIQQMSNVLPKSLFFNMLHMICKRSK</sequence>
<reference evidence="8 9" key="1">
    <citation type="journal article" date="2016" name="Genome Biol. Evol.">
        <title>Gene Family Evolution Reflects Adaptation to Soil Environmental Stressors in the Genome of the Collembolan Orchesella cincta.</title>
        <authorList>
            <person name="Faddeeva-Vakhrusheva A."/>
            <person name="Derks M.F."/>
            <person name="Anvar S.Y."/>
            <person name="Agamennone V."/>
            <person name="Suring W."/>
            <person name="Smit S."/>
            <person name="van Straalen N.M."/>
            <person name="Roelofs D."/>
        </authorList>
    </citation>
    <scope>NUCLEOTIDE SEQUENCE [LARGE SCALE GENOMIC DNA]</scope>
    <source>
        <tissue evidence="8">Mixed pool</tissue>
    </source>
</reference>
<dbReference type="SFLD" id="SFLDS00005">
    <property type="entry name" value="Isoprenoid_Synthase_Type_I"/>
    <property type="match status" value="1"/>
</dbReference>
<dbReference type="OrthoDB" id="10257492at2759"/>
<keyword evidence="4" id="KW-0460">Magnesium</keyword>
<dbReference type="InterPro" id="IPR033749">
    <property type="entry name" value="Polyprenyl_synt_CS"/>
</dbReference>
<evidence type="ECO:0000313" key="9">
    <source>
        <dbReference type="Proteomes" id="UP000094527"/>
    </source>
</evidence>
<organism evidence="8 9">
    <name type="scientific">Orchesella cincta</name>
    <name type="common">Springtail</name>
    <name type="synonym">Podura cincta</name>
    <dbReference type="NCBI Taxonomy" id="48709"/>
    <lineage>
        <taxon>Eukaryota</taxon>
        <taxon>Metazoa</taxon>
        <taxon>Ecdysozoa</taxon>
        <taxon>Arthropoda</taxon>
        <taxon>Hexapoda</taxon>
        <taxon>Collembola</taxon>
        <taxon>Entomobryomorpha</taxon>
        <taxon>Entomobryoidea</taxon>
        <taxon>Orchesellidae</taxon>
        <taxon>Orchesellinae</taxon>
        <taxon>Orchesella</taxon>
    </lineage>
</organism>
<keyword evidence="9" id="KW-1185">Reference proteome</keyword>
<comment type="caution">
    <text evidence="8">The sequence shown here is derived from an EMBL/GenBank/DDBJ whole genome shotgun (WGS) entry which is preliminary data.</text>
</comment>
<dbReference type="Proteomes" id="UP000094527">
    <property type="component" value="Unassembled WGS sequence"/>
</dbReference>
<evidence type="ECO:0000256" key="6">
    <source>
        <dbReference type="ARBA" id="ARBA00034546"/>
    </source>
</evidence>
<dbReference type="InterPro" id="IPR039702">
    <property type="entry name" value="FPS1-like"/>
</dbReference>
<dbReference type="Pfam" id="PF00348">
    <property type="entry name" value="polyprenyl_synt"/>
    <property type="match status" value="1"/>
</dbReference>
<dbReference type="PROSITE" id="PS00444">
    <property type="entry name" value="POLYPRENYL_SYNTHASE_2"/>
    <property type="match status" value="1"/>
</dbReference>
<dbReference type="SUPFAM" id="SSF48576">
    <property type="entry name" value="Terpenoid synthases"/>
    <property type="match status" value="1"/>
</dbReference>
<dbReference type="EMBL" id="LJIJ01003578">
    <property type="protein sequence ID" value="ODM88459.1"/>
    <property type="molecule type" value="Genomic_DNA"/>
</dbReference>
<dbReference type="GO" id="GO:0042811">
    <property type="term" value="P:pheromone biosynthetic process"/>
    <property type="evidence" value="ECO:0007669"/>
    <property type="project" value="UniProtKB-ARBA"/>
</dbReference>
<dbReference type="GO" id="GO:0045337">
    <property type="term" value="P:farnesyl diphosphate biosynthetic process"/>
    <property type="evidence" value="ECO:0007669"/>
    <property type="project" value="TreeGrafter"/>
</dbReference>
<dbReference type="AlphaFoldDB" id="A0A1D2M661"/>
<dbReference type="OMA" id="RITEYYM"/>
<keyword evidence="3" id="KW-0479">Metal-binding</keyword>
<evidence type="ECO:0000256" key="1">
    <source>
        <dbReference type="ARBA" id="ARBA00001946"/>
    </source>
</evidence>
<dbReference type="PROSITE" id="PS00723">
    <property type="entry name" value="POLYPRENYL_SYNTHASE_1"/>
    <property type="match status" value="1"/>
</dbReference>
<comment type="pathway">
    <text evidence="5">Pheromone biosynthesis.</text>
</comment>
<protein>
    <recommendedName>
        <fullName evidence="6">Farnesyl pyrophosphate synthase</fullName>
    </recommendedName>
</protein>
<comment type="cofactor">
    <cofactor evidence="1">
        <name>Mg(2+)</name>
        <dbReference type="ChEBI" id="CHEBI:18420"/>
    </cofactor>
</comment>
<dbReference type="PANTHER" id="PTHR11525">
    <property type="entry name" value="FARNESYL-PYROPHOSPHATE SYNTHETASE"/>
    <property type="match status" value="1"/>
</dbReference>
<evidence type="ECO:0000313" key="8">
    <source>
        <dbReference type="EMBL" id="ODM88459.1"/>
    </source>
</evidence>
<dbReference type="Gene3D" id="1.10.600.10">
    <property type="entry name" value="Farnesyl Diphosphate Synthase"/>
    <property type="match status" value="1"/>
</dbReference>
<dbReference type="PANTHER" id="PTHR11525:SF0">
    <property type="entry name" value="FARNESYL PYROPHOSPHATE SYNTHASE"/>
    <property type="match status" value="1"/>
</dbReference>
<dbReference type="GO" id="GO:0005737">
    <property type="term" value="C:cytoplasm"/>
    <property type="evidence" value="ECO:0007669"/>
    <property type="project" value="TreeGrafter"/>
</dbReference>
<keyword evidence="2 7" id="KW-0808">Transferase</keyword>
<dbReference type="InterPro" id="IPR000092">
    <property type="entry name" value="Polyprenyl_synt"/>
</dbReference>
<dbReference type="GO" id="GO:0004161">
    <property type="term" value="F:dimethylallyltranstransferase activity"/>
    <property type="evidence" value="ECO:0007669"/>
    <property type="project" value="TreeGrafter"/>
</dbReference>
<name>A0A1D2M661_ORCCI</name>
<evidence type="ECO:0000256" key="3">
    <source>
        <dbReference type="ARBA" id="ARBA00022723"/>
    </source>
</evidence>